<dbReference type="EMBL" id="DF977447">
    <property type="protein sequence ID" value="GAW25150.1"/>
    <property type="molecule type" value="Genomic_DNA"/>
</dbReference>
<dbReference type="PROSITE" id="PS50297">
    <property type="entry name" value="ANK_REP_REGION"/>
    <property type="match status" value="4"/>
</dbReference>
<dbReference type="InterPro" id="IPR002110">
    <property type="entry name" value="Ankyrin_rpt"/>
</dbReference>
<evidence type="ECO:0000313" key="7">
    <source>
        <dbReference type="Proteomes" id="UP000054516"/>
    </source>
</evidence>
<dbReference type="Pfam" id="PF13857">
    <property type="entry name" value="Ank_5"/>
    <property type="match status" value="1"/>
</dbReference>
<organism evidence="6">
    <name type="scientific">Rosellinia necatrix</name>
    <name type="common">White root-rot fungus</name>
    <dbReference type="NCBI Taxonomy" id="77044"/>
    <lineage>
        <taxon>Eukaryota</taxon>
        <taxon>Fungi</taxon>
        <taxon>Dikarya</taxon>
        <taxon>Ascomycota</taxon>
        <taxon>Pezizomycotina</taxon>
        <taxon>Sordariomycetes</taxon>
        <taxon>Xylariomycetidae</taxon>
        <taxon>Xylariales</taxon>
        <taxon>Xylariaceae</taxon>
        <taxon>Rosellinia</taxon>
    </lineage>
</organism>
<feature type="repeat" description="ANK" evidence="3">
    <location>
        <begin position="801"/>
        <end position="822"/>
    </location>
</feature>
<evidence type="ECO:0000256" key="3">
    <source>
        <dbReference type="PROSITE-ProRule" id="PRU00023"/>
    </source>
</evidence>
<evidence type="ECO:0000256" key="4">
    <source>
        <dbReference type="SAM" id="MobiDB-lite"/>
    </source>
</evidence>
<feature type="region of interest" description="Disordered" evidence="4">
    <location>
        <begin position="608"/>
        <end position="635"/>
    </location>
</feature>
<dbReference type="AlphaFoldDB" id="A0A1S8A611"/>
<keyword evidence="2 3" id="KW-0040">ANK repeat</keyword>
<dbReference type="Pfam" id="PF12796">
    <property type="entry name" value="Ank_2"/>
    <property type="match status" value="2"/>
</dbReference>
<dbReference type="Pfam" id="PF24883">
    <property type="entry name" value="NPHP3_N"/>
    <property type="match status" value="1"/>
</dbReference>
<reference evidence="6" key="1">
    <citation type="submission" date="2016-03" db="EMBL/GenBank/DDBJ databases">
        <title>Draft genome sequence of Rosellinia necatrix.</title>
        <authorList>
            <person name="Kanematsu S."/>
        </authorList>
    </citation>
    <scope>NUCLEOTIDE SEQUENCE [LARGE SCALE GENOMIC DNA]</scope>
    <source>
        <strain evidence="6">W97</strain>
    </source>
</reference>
<dbReference type="Gene3D" id="1.25.40.20">
    <property type="entry name" value="Ankyrin repeat-containing domain"/>
    <property type="match status" value="2"/>
</dbReference>
<dbReference type="PROSITE" id="PS50088">
    <property type="entry name" value="ANK_REPEAT"/>
    <property type="match status" value="4"/>
</dbReference>
<dbReference type="SUPFAM" id="SSF48403">
    <property type="entry name" value="Ankyrin repeat"/>
    <property type="match status" value="1"/>
</dbReference>
<keyword evidence="1" id="KW-0677">Repeat</keyword>
<dbReference type="InterPro" id="IPR050889">
    <property type="entry name" value="Dendritic_Spine_Reg/Scaffold"/>
</dbReference>
<protein>
    <submittedName>
        <fullName evidence="6">Putative ankyrin repeat-containing</fullName>
    </submittedName>
</protein>
<dbReference type="InterPro" id="IPR056884">
    <property type="entry name" value="NPHP3-like_N"/>
</dbReference>
<gene>
    <name evidence="6" type="ORF">SAMD00023353_0201630</name>
</gene>
<feature type="repeat" description="ANK" evidence="3">
    <location>
        <begin position="842"/>
        <end position="874"/>
    </location>
</feature>
<dbReference type="PANTHER" id="PTHR24166:SF48">
    <property type="entry name" value="PROTEIN VAPYRIN"/>
    <property type="match status" value="1"/>
</dbReference>
<evidence type="ECO:0000259" key="5">
    <source>
        <dbReference type="Pfam" id="PF24883"/>
    </source>
</evidence>
<evidence type="ECO:0000313" key="6">
    <source>
        <dbReference type="EMBL" id="GAW25150.1"/>
    </source>
</evidence>
<sequence length="1047" mass="116688">MPLSTSCSQAARESERENIVIYYYFDRSGGYTPYQAICSLLRQVCDAKDIPLPKFLAEIGHRGSHVDTQSTGEYREAKGVPLANLISDFLTVQSWFRRVYISLDGLEECDDILTWLTILFRLLAVRNIRLAITARLEMIKRFTALGIVHKERVVQIEDHNSSDIRKYLEVFLDSPRYSYLSDTIGQEARSGYMDKIVRKSGMNFLSAVAQATHISHLTSLAEITDHLDKPPLELSEVMNLILSQFGHQSPERSRLARSVLYWLSVSCRPLTLRELQQAVSSGPGARIDDSNRLSAPSLIMAVCMGFVQVDSEMDRIFTVPSALPFYFYQFSSEFAEQARQYAATTCYALFESETLSHGPFTSQDQYDAMETKLPFGSYASQNWGVHLEDAGTEDMTEKILENDLLLETLSQLLHVTLHPDASSSRRFDSYPKGFGSRHFAAYFGLTTAFRIWPTREDWAVPPDSWNRSPFQISFRSPGLHERHTFLHLILEDPEFFYELLTGSELTDHQSDGDPQPEDNSQDDGHIKLFRHMSVKKLPWTWRLMMEDNYFYGCENTVVGENLRKLYEFSREEVEAVDKDGKSPLHHFAVNCSEGIFLSFVHLMHDTKGNSSSSGGDDGLDSDTDSQITKPPPLEADSLGRTALDYAFGRNILFGFILLEWLSFSPETLNRSIVIAASCGYTKLVGTIYKAIQKSKSEGENLGPGQAVIEASRRGFADVVRWLRRVGINLNIQDGEGMSPLHHAAYGRHLDTMQFLLLEGGDPNQLDKTGRSPLFCACESGSDTIITLLKEKGVSAVRPNAQGQSQLHLAAQKGNVDVTRRLLGQDDIATELDWTNLEAAGPGTQSPLHIAAQGGHDAIVKLLIEHGFPANTYDSDSRTPLSYASEGGHIQSVKALLVSKSFVGVDGIDRYGRTSLFYAASRGHTDIVTALLGLGQADPNVRDDLGKTAMIYAAQGGHIATVVVLTILTKDGYDIQAAVKAYYRDIYWQYSDMPSGTIGVDVNVRDNEGQSAVSYLEQEDNEASSRLIRYLIQIDPAAKTEPSTESLA</sequence>
<dbReference type="STRING" id="77044.A0A1S8A611"/>
<dbReference type="OrthoDB" id="195446at2759"/>
<keyword evidence="7" id="KW-1185">Reference proteome</keyword>
<proteinExistence type="predicted"/>
<feature type="repeat" description="ANK" evidence="3">
    <location>
        <begin position="910"/>
        <end position="943"/>
    </location>
</feature>
<dbReference type="SMART" id="SM00248">
    <property type="entry name" value="ANK"/>
    <property type="match status" value="8"/>
</dbReference>
<name>A0A1S8A611_ROSNE</name>
<evidence type="ECO:0000256" key="1">
    <source>
        <dbReference type="ARBA" id="ARBA00022737"/>
    </source>
</evidence>
<dbReference type="Proteomes" id="UP000054516">
    <property type="component" value="Unassembled WGS sequence"/>
</dbReference>
<accession>A0A1S8A611</accession>
<dbReference type="InterPro" id="IPR036770">
    <property type="entry name" value="Ankyrin_rpt-contain_sf"/>
</dbReference>
<feature type="repeat" description="ANK" evidence="3">
    <location>
        <begin position="735"/>
        <end position="767"/>
    </location>
</feature>
<feature type="domain" description="Nephrocystin 3-like N-terminal" evidence="5">
    <location>
        <begin position="15"/>
        <end position="135"/>
    </location>
</feature>
<evidence type="ECO:0000256" key="2">
    <source>
        <dbReference type="ARBA" id="ARBA00023043"/>
    </source>
</evidence>
<dbReference type="PANTHER" id="PTHR24166">
    <property type="entry name" value="ROLLING PEBBLES, ISOFORM B"/>
    <property type="match status" value="1"/>
</dbReference>